<sequence>MGTKQLVEAARIISKLAHKGQIDKQGFPYYLHPQTVASLVETDEEKITAYLHDTLEDTELKEADLRAVFGDEIMDAVRLLTHDSRDSYMDYVRKISENRLATVVKIADLTHNLDENRWSTDELPDYLRRKRKECYLPAMKLLKESLDVDE</sequence>
<evidence type="ECO:0000313" key="2">
    <source>
        <dbReference type="Proteomes" id="UP000005753"/>
    </source>
</evidence>
<name>I5AU96_EUBC6</name>
<dbReference type="SUPFAM" id="SSF109604">
    <property type="entry name" value="HD-domain/PDEase-like"/>
    <property type="match status" value="1"/>
</dbReference>
<organism evidence="1 2">
    <name type="scientific">Eubacterium cellulosolvens (strain ATCC 43171 / JCM 9499 / 6)</name>
    <name type="common">Cillobacterium cellulosolvens</name>
    <dbReference type="NCBI Taxonomy" id="633697"/>
    <lineage>
        <taxon>Bacteria</taxon>
        <taxon>Bacillati</taxon>
        <taxon>Bacillota</taxon>
        <taxon>Clostridia</taxon>
        <taxon>Eubacteriales</taxon>
        <taxon>Eubacteriaceae</taxon>
        <taxon>Eubacterium</taxon>
    </lineage>
</organism>
<dbReference type="InterPro" id="IPR052194">
    <property type="entry name" value="MESH1"/>
</dbReference>
<reference evidence="1 2" key="1">
    <citation type="submission" date="2010-08" db="EMBL/GenBank/DDBJ databases">
        <authorList>
            <consortium name="US DOE Joint Genome Institute (JGI-PGF)"/>
            <person name="Lucas S."/>
            <person name="Copeland A."/>
            <person name="Lapidus A."/>
            <person name="Cheng J.-F."/>
            <person name="Bruce D."/>
            <person name="Goodwin L."/>
            <person name="Pitluck S."/>
            <person name="Land M.L."/>
            <person name="Hauser L."/>
            <person name="Chang Y.-J."/>
            <person name="Anderson I.J."/>
            <person name="Johnson E."/>
            <person name="Mulhopadhyay B."/>
            <person name="Kyrpides N."/>
            <person name="Woyke T.J."/>
        </authorList>
    </citation>
    <scope>NUCLEOTIDE SEQUENCE [LARGE SCALE GENOMIC DNA]</scope>
    <source>
        <strain evidence="1 2">6</strain>
    </source>
</reference>
<dbReference type="HOGENOM" id="CLU_109398_1_0_9"/>
<dbReference type="Gene3D" id="1.10.3210.10">
    <property type="entry name" value="Hypothetical protein af1432"/>
    <property type="match status" value="1"/>
</dbReference>
<gene>
    <name evidence="1" type="ORF">EubceDRAFT1_1580</name>
</gene>
<dbReference type="Proteomes" id="UP000005753">
    <property type="component" value="Chromosome"/>
</dbReference>
<dbReference type="PANTHER" id="PTHR46246">
    <property type="entry name" value="GUANOSINE-3',5'-BIS(DIPHOSPHATE) 3'-PYROPHOSPHOHYDROLASE MESH1"/>
    <property type="match status" value="1"/>
</dbReference>
<evidence type="ECO:0000313" key="1">
    <source>
        <dbReference type="EMBL" id="EIM57369.1"/>
    </source>
</evidence>
<evidence type="ECO:0008006" key="3">
    <source>
        <dbReference type="Google" id="ProtNLM"/>
    </source>
</evidence>
<dbReference type="AlphaFoldDB" id="I5AU96"/>
<dbReference type="PANTHER" id="PTHR46246:SF1">
    <property type="entry name" value="GUANOSINE-3',5'-BIS(DIPHOSPHATE) 3'-PYROPHOSPHOHYDROLASE MESH1"/>
    <property type="match status" value="1"/>
</dbReference>
<dbReference type="eggNOG" id="COG0317">
    <property type="taxonomic scope" value="Bacteria"/>
</dbReference>
<dbReference type="STRING" id="633697.EubceDRAFT1_1580"/>
<keyword evidence="2" id="KW-1185">Reference proteome</keyword>
<dbReference type="EMBL" id="CM001487">
    <property type="protein sequence ID" value="EIM57369.1"/>
    <property type="molecule type" value="Genomic_DNA"/>
</dbReference>
<proteinExistence type="predicted"/>
<accession>I5AU96</accession>
<protein>
    <recommendedName>
        <fullName evidence="3">Guanosine polyphosphate synthetase/pyrophosphohydrolase</fullName>
    </recommendedName>
</protein>
<dbReference type="GO" id="GO:0008893">
    <property type="term" value="F:guanosine-3',5'-bis(diphosphate) 3'-diphosphatase activity"/>
    <property type="evidence" value="ECO:0007669"/>
    <property type="project" value="TreeGrafter"/>
</dbReference>
<dbReference type="OrthoDB" id="9802385at2"/>
<reference evidence="1 2" key="2">
    <citation type="submission" date="2012-02" db="EMBL/GenBank/DDBJ databases">
        <title>Improved High-Quality Draft sequence of Eubacterium cellulosolvens 6.</title>
        <authorList>
            <consortium name="US DOE Joint Genome Institute"/>
            <person name="Lucas S."/>
            <person name="Han J."/>
            <person name="Lapidus A."/>
            <person name="Cheng J.-F."/>
            <person name="Goodwin L."/>
            <person name="Pitluck S."/>
            <person name="Peters L."/>
            <person name="Mikhailova N."/>
            <person name="Gu W."/>
            <person name="Detter J.C."/>
            <person name="Han C."/>
            <person name="Tapia R."/>
            <person name="Land M."/>
            <person name="Hauser L."/>
            <person name="Kyrpides N."/>
            <person name="Ivanova N."/>
            <person name="Pagani I."/>
            <person name="Johnson E."/>
            <person name="Mukhopadhyay B."/>
            <person name="Anderson I."/>
            <person name="Woyke T."/>
        </authorList>
    </citation>
    <scope>NUCLEOTIDE SEQUENCE [LARGE SCALE GENOMIC DNA]</scope>
    <source>
        <strain evidence="1 2">6</strain>
    </source>
</reference>